<keyword evidence="2" id="KW-0732">Signal</keyword>
<feature type="region of interest" description="Disordered" evidence="1">
    <location>
        <begin position="69"/>
        <end position="97"/>
    </location>
</feature>
<feature type="compositionally biased region" description="Basic and acidic residues" evidence="1">
    <location>
        <begin position="33"/>
        <end position="44"/>
    </location>
</feature>
<feature type="region of interest" description="Disordered" evidence="1">
    <location>
        <begin position="21"/>
        <end position="51"/>
    </location>
</feature>
<organism evidence="3">
    <name type="scientific">Phyllostachys edulis</name>
    <name type="common">Tortoise shell bamboo</name>
    <name type="synonym">Bambusa edulis</name>
    <dbReference type="NCBI Taxonomy" id="38705"/>
    <lineage>
        <taxon>Eukaryota</taxon>
        <taxon>Viridiplantae</taxon>
        <taxon>Streptophyta</taxon>
        <taxon>Embryophyta</taxon>
        <taxon>Tracheophyta</taxon>
        <taxon>Spermatophyta</taxon>
        <taxon>Magnoliopsida</taxon>
        <taxon>Liliopsida</taxon>
        <taxon>Poales</taxon>
        <taxon>Poaceae</taxon>
        <taxon>BOP clade</taxon>
        <taxon>Bambusoideae</taxon>
        <taxon>Arundinarodae</taxon>
        <taxon>Arundinarieae</taxon>
        <taxon>Arundinariinae</taxon>
        <taxon>Phyllostachys</taxon>
    </lineage>
</organism>
<feature type="compositionally biased region" description="Polar residues" evidence="1">
    <location>
        <begin position="81"/>
        <end position="95"/>
    </location>
</feature>
<reference evidence="3" key="1">
    <citation type="journal article" date="2010" name="J. Integr. Plant Biol.">
        <title>Insights into the bamboo genome: syntenic relationships to rice and sorghum.</title>
        <authorList>
            <person name="Gui Y.J."/>
            <person name="Zhou Y."/>
            <person name="Wang Y."/>
            <person name="Wang S."/>
            <person name="Wang S.Y."/>
            <person name="Hu Y."/>
            <person name="Bo S.P."/>
            <person name="Chen H."/>
            <person name="Zhou C.P."/>
            <person name="Ma N.X."/>
            <person name="Zhang T.Z."/>
            <person name="Fan L.J."/>
        </authorList>
    </citation>
    <scope>NUCLEOTIDE SEQUENCE</scope>
    <source>
        <tissue evidence="3">Shoot</tissue>
    </source>
</reference>
<evidence type="ECO:0000256" key="2">
    <source>
        <dbReference type="SAM" id="SignalP"/>
    </source>
</evidence>
<evidence type="ECO:0000313" key="3">
    <source>
        <dbReference type="EMBL" id="ADB85345.1"/>
    </source>
</evidence>
<dbReference type="AlphaFoldDB" id="D3IVK5"/>
<feature type="compositionally biased region" description="Low complexity" evidence="1">
    <location>
        <begin position="69"/>
        <end position="80"/>
    </location>
</feature>
<protein>
    <submittedName>
        <fullName evidence="3">Uncharacterized protein</fullName>
    </submittedName>
</protein>
<sequence>MWTSTSPFLLFSLFPSALAPPQGLRVRQGGRRGMPDLRARRGDAGDGGQHAPVLGPVVHALVADMPHAAAPDAASTSSATKGSQQAEPRQQQSLPNGMVGRTALDTFMASGAHAKAGVYCGGGSRKRKYHYTELEMIEQRLAYWYKVKCELPPMQYDGAGDCPDQITMIFREAVHYVADHTSGVYAVLNDEHDRITDA</sequence>
<dbReference type="EMBL" id="GQ252859">
    <property type="protein sequence ID" value="ADB85345.1"/>
    <property type="molecule type" value="Genomic_DNA"/>
</dbReference>
<proteinExistence type="predicted"/>
<feature type="chain" id="PRO_5003046054" evidence="2">
    <location>
        <begin position="20"/>
        <end position="198"/>
    </location>
</feature>
<evidence type="ECO:0000256" key="1">
    <source>
        <dbReference type="SAM" id="MobiDB-lite"/>
    </source>
</evidence>
<name>D3IVK5_PHYED</name>
<accession>D3IVK5</accession>
<feature type="signal peptide" evidence="2">
    <location>
        <begin position="1"/>
        <end position="19"/>
    </location>
</feature>